<keyword evidence="3" id="KW-0479">Metal-binding</keyword>
<proteinExistence type="predicted"/>
<dbReference type="Gene3D" id="3.30.2010.10">
    <property type="entry name" value="Metalloproteases ('zincins'), catalytic domain"/>
    <property type="match status" value="1"/>
</dbReference>
<evidence type="ECO:0000259" key="7">
    <source>
        <dbReference type="Pfam" id="PF01435"/>
    </source>
</evidence>
<protein>
    <submittedName>
        <fullName evidence="8">Peptidase M48 Ste24p</fullName>
    </submittedName>
</protein>
<dbReference type="GO" id="GO:0016020">
    <property type="term" value="C:membrane"/>
    <property type="evidence" value="ECO:0007669"/>
    <property type="project" value="TreeGrafter"/>
</dbReference>
<dbReference type="PANTHER" id="PTHR22726">
    <property type="entry name" value="METALLOENDOPEPTIDASE OMA1"/>
    <property type="match status" value="1"/>
</dbReference>
<dbReference type="SUPFAM" id="SSF48452">
    <property type="entry name" value="TPR-like"/>
    <property type="match status" value="1"/>
</dbReference>
<dbReference type="InterPro" id="IPR019734">
    <property type="entry name" value="TPR_rpt"/>
</dbReference>
<evidence type="ECO:0000256" key="6">
    <source>
        <dbReference type="ARBA" id="ARBA00023049"/>
    </source>
</evidence>
<dbReference type="InterPro" id="IPR051156">
    <property type="entry name" value="Mito/Outer_Membr_Metalloprot"/>
</dbReference>
<evidence type="ECO:0000256" key="1">
    <source>
        <dbReference type="ARBA" id="ARBA00001947"/>
    </source>
</evidence>
<dbReference type="STRING" id="108003.B1C78_12405"/>
<evidence type="ECO:0000313" key="9">
    <source>
        <dbReference type="Proteomes" id="UP000189462"/>
    </source>
</evidence>
<dbReference type="Pfam" id="PF01435">
    <property type="entry name" value="Peptidase_M48"/>
    <property type="match status" value="1"/>
</dbReference>
<feature type="domain" description="Peptidase M48" evidence="7">
    <location>
        <begin position="83"/>
        <end position="268"/>
    </location>
</feature>
<dbReference type="Proteomes" id="UP000189462">
    <property type="component" value="Unassembled WGS sequence"/>
</dbReference>
<comment type="caution">
    <text evidence="8">The sequence shown here is derived from an EMBL/GenBank/DDBJ whole genome shotgun (WGS) entry which is preliminary data.</text>
</comment>
<dbReference type="InterPro" id="IPR011990">
    <property type="entry name" value="TPR-like_helical_dom_sf"/>
</dbReference>
<dbReference type="InterPro" id="IPR001915">
    <property type="entry name" value="Peptidase_M48"/>
</dbReference>
<comment type="cofactor">
    <cofactor evidence="1">
        <name>Zn(2+)</name>
        <dbReference type="ChEBI" id="CHEBI:29105"/>
    </cofactor>
</comment>
<dbReference type="PANTHER" id="PTHR22726:SF1">
    <property type="entry name" value="METALLOENDOPEPTIDASE OMA1, MITOCHONDRIAL"/>
    <property type="match status" value="1"/>
</dbReference>
<reference evidence="8 9" key="1">
    <citation type="submission" date="2017-02" db="EMBL/GenBank/DDBJ databases">
        <title>Genomic diversity within the haloalkaliphilic genus Thioalkalivibrio.</title>
        <authorList>
            <person name="Ahn A.-C."/>
            <person name="Meier-Kolthoff J."/>
            <person name="Overmars L."/>
            <person name="Richter M."/>
            <person name="Woyke T."/>
            <person name="Sorokin D.Y."/>
            <person name="Muyzer G."/>
        </authorList>
    </citation>
    <scope>NUCLEOTIDE SEQUENCE [LARGE SCALE GENOMIC DNA]</scope>
    <source>
        <strain evidence="8 9">ALJD</strain>
    </source>
</reference>
<keyword evidence="4" id="KW-0378">Hydrolase</keyword>
<keyword evidence="6" id="KW-0482">Metalloprotease</keyword>
<organism evidence="8 9">
    <name type="scientific">Thioalkalivibrio denitrificans</name>
    <dbReference type="NCBI Taxonomy" id="108003"/>
    <lineage>
        <taxon>Bacteria</taxon>
        <taxon>Pseudomonadati</taxon>
        <taxon>Pseudomonadota</taxon>
        <taxon>Gammaproteobacteria</taxon>
        <taxon>Chromatiales</taxon>
        <taxon>Ectothiorhodospiraceae</taxon>
        <taxon>Thioalkalivibrio</taxon>
    </lineage>
</organism>
<dbReference type="GO" id="GO:0004222">
    <property type="term" value="F:metalloendopeptidase activity"/>
    <property type="evidence" value="ECO:0007669"/>
    <property type="project" value="InterPro"/>
</dbReference>
<dbReference type="Pfam" id="PF13174">
    <property type="entry name" value="TPR_6"/>
    <property type="match status" value="1"/>
</dbReference>
<dbReference type="GO" id="GO:0046872">
    <property type="term" value="F:metal ion binding"/>
    <property type="evidence" value="ECO:0007669"/>
    <property type="project" value="UniProtKB-KW"/>
</dbReference>
<dbReference type="OrthoDB" id="9810445at2"/>
<dbReference type="GO" id="GO:0051603">
    <property type="term" value="P:proteolysis involved in protein catabolic process"/>
    <property type="evidence" value="ECO:0007669"/>
    <property type="project" value="TreeGrafter"/>
</dbReference>
<dbReference type="AlphaFoldDB" id="A0A1V3NDT0"/>
<sequence>MDRNPGLRIFQRRMTRRDFLWLTAAATSATVVTSPLLGCATDPITGQRRLILMSEQEEIAIDRRYAPHQFSNDYGLVRDDELQRYVSEVGTGIAEISHRPHMPYDFNVVNANHINAYTFPAGTMACTRGIMVEMEDEAALAALLGHETGHVNARHTARRQTRGIFAAMVVGGLGIAAAQSDRLAGHRDLIYAISAVGATALLAHYSRENEREADSLGLTYMAQAGHNPQGMVDLMDMLRGLSDRQPNAMETMFATHPMSDERFATARRESHERHADALDRNVRRERYMDNTAALRRIRPAIKELQAGEAAMARRDYPGAETRFRSALEQVPDDYPALVLMARCQSAQGRHREAESYLARAREAYPAEGQAIHLSGINQLALNRPEEALAHFRQYERHLPGNLNTLFLQGVAHENMQNRAAAAELYRRYLREAGDTEQARYAAGRLQSWQML</sequence>
<keyword evidence="9" id="KW-1185">Reference proteome</keyword>
<accession>A0A1V3NDT0</accession>
<evidence type="ECO:0000256" key="4">
    <source>
        <dbReference type="ARBA" id="ARBA00022801"/>
    </source>
</evidence>
<dbReference type="SMART" id="SM00028">
    <property type="entry name" value="TPR"/>
    <property type="match status" value="4"/>
</dbReference>
<dbReference type="Gene3D" id="1.25.40.10">
    <property type="entry name" value="Tetratricopeptide repeat domain"/>
    <property type="match status" value="1"/>
</dbReference>
<keyword evidence="5" id="KW-0862">Zinc</keyword>
<dbReference type="RefSeq" id="WP_077279470.1">
    <property type="nucleotide sequence ID" value="NZ_MVBK01000077.1"/>
</dbReference>
<evidence type="ECO:0000256" key="2">
    <source>
        <dbReference type="ARBA" id="ARBA00022670"/>
    </source>
</evidence>
<dbReference type="Pfam" id="PF14559">
    <property type="entry name" value="TPR_19"/>
    <property type="match status" value="1"/>
</dbReference>
<keyword evidence="2" id="KW-0645">Protease</keyword>
<evidence type="ECO:0000313" key="8">
    <source>
        <dbReference type="EMBL" id="OOG23134.1"/>
    </source>
</evidence>
<gene>
    <name evidence="8" type="ORF">B1C78_12405</name>
</gene>
<dbReference type="EMBL" id="MVBK01000077">
    <property type="protein sequence ID" value="OOG23134.1"/>
    <property type="molecule type" value="Genomic_DNA"/>
</dbReference>
<name>A0A1V3NDT0_9GAMM</name>
<evidence type="ECO:0000256" key="5">
    <source>
        <dbReference type="ARBA" id="ARBA00022833"/>
    </source>
</evidence>
<evidence type="ECO:0000256" key="3">
    <source>
        <dbReference type="ARBA" id="ARBA00022723"/>
    </source>
</evidence>